<evidence type="ECO:0000313" key="1">
    <source>
        <dbReference type="EMBL" id="KAK3205627.1"/>
    </source>
</evidence>
<dbReference type="EMBL" id="JANJYJ010000006">
    <property type="protein sequence ID" value="KAK3205627.1"/>
    <property type="molecule type" value="Genomic_DNA"/>
</dbReference>
<dbReference type="AlphaFoldDB" id="A0AAE0A869"/>
<name>A0AAE0A869_9ROSI</name>
<reference evidence="1" key="1">
    <citation type="journal article" date="2023" name="Plant J.">
        <title>Genome sequences and population genomics provide insights into the demographic history, inbreeding, and mutation load of two 'living fossil' tree species of Dipteronia.</title>
        <authorList>
            <person name="Feng Y."/>
            <person name="Comes H.P."/>
            <person name="Chen J."/>
            <person name="Zhu S."/>
            <person name="Lu R."/>
            <person name="Zhang X."/>
            <person name="Li P."/>
            <person name="Qiu J."/>
            <person name="Olsen K.M."/>
            <person name="Qiu Y."/>
        </authorList>
    </citation>
    <scope>NUCLEOTIDE SEQUENCE</scope>
    <source>
        <strain evidence="1">NBL</strain>
    </source>
</reference>
<gene>
    <name evidence="1" type="ORF">Dsin_019673</name>
</gene>
<keyword evidence="2" id="KW-1185">Reference proteome</keyword>
<proteinExistence type="predicted"/>
<dbReference type="Proteomes" id="UP001281410">
    <property type="component" value="Unassembled WGS sequence"/>
</dbReference>
<sequence length="92" mass="9857">MKISGVESDYVAIIAVIAASANVETLGLGTKGNVSLAERLTKYLVDLDSDGDSNYVLLANMYAAVGRWDGGGNIMRKTKGAWDTEEARNLFN</sequence>
<protein>
    <submittedName>
        <fullName evidence="1">Uncharacterized protein</fullName>
    </submittedName>
</protein>
<dbReference type="InterPro" id="IPR046848">
    <property type="entry name" value="E_motif"/>
</dbReference>
<organism evidence="1 2">
    <name type="scientific">Dipteronia sinensis</name>
    <dbReference type="NCBI Taxonomy" id="43782"/>
    <lineage>
        <taxon>Eukaryota</taxon>
        <taxon>Viridiplantae</taxon>
        <taxon>Streptophyta</taxon>
        <taxon>Embryophyta</taxon>
        <taxon>Tracheophyta</taxon>
        <taxon>Spermatophyta</taxon>
        <taxon>Magnoliopsida</taxon>
        <taxon>eudicotyledons</taxon>
        <taxon>Gunneridae</taxon>
        <taxon>Pentapetalae</taxon>
        <taxon>rosids</taxon>
        <taxon>malvids</taxon>
        <taxon>Sapindales</taxon>
        <taxon>Sapindaceae</taxon>
        <taxon>Hippocastanoideae</taxon>
        <taxon>Acereae</taxon>
        <taxon>Dipteronia</taxon>
    </lineage>
</organism>
<accession>A0AAE0A869</accession>
<dbReference type="Pfam" id="PF20431">
    <property type="entry name" value="E_motif"/>
    <property type="match status" value="1"/>
</dbReference>
<comment type="caution">
    <text evidence="1">The sequence shown here is derived from an EMBL/GenBank/DDBJ whole genome shotgun (WGS) entry which is preliminary data.</text>
</comment>
<evidence type="ECO:0000313" key="2">
    <source>
        <dbReference type="Proteomes" id="UP001281410"/>
    </source>
</evidence>